<dbReference type="RefSeq" id="WP_284136121.1">
    <property type="nucleotide sequence ID" value="NZ_JASJUT010000001.1"/>
</dbReference>
<comment type="caution">
    <text evidence="1">The sequence shown here is derived from an EMBL/GenBank/DDBJ whole genome shotgun (WGS) entry which is preliminary data.</text>
</comment>
<dbReference type="EMBL" id="JASJUT010000001">
    <property type="protein sequence ID" value="MDK2593774.1"/>
    <property type="molecule type" value="Genomic_DNA"/>
</dbReference>
<sequence length="1083" mass="122324">MTFKSRSQSLDSKEIKGLSQTARQIPELSSEFFNIEPRTVEQWLSYLSTVAQHTQFIGQATWQPVQTWYKVIPEPAKFAALAKLIVSDSGDELIKGLASRPDLALLLTFVDLLQHTQQQFNGFVQRHLDHYYRDVLGFDLLDATPDSAHVLIELNEVDSLTLQPGTQFDGGKDEQGQDLVYQLSEPSAINRAVVDNVITVNKADNDSGIKIGRNVLLDTEQGVELESSAMTFGDIEQAHLQPPVEIGFKIASQDLFLSSGKRVIALRFSTDEFGETPIDLTLWLESFDIQVSTEDGPIQLDAQQVSLSNNNELVILVDELFAPIAPVKDVFIGRDKVLPYIAFVLKQSKYDALYALDLQKRDELLAQLTRSEIQEIQLAVTVLGADGLIANNGIGFLDTSKPFEPFGFTPQLAEKFEFTHPELLCKRVTRASIEFNWVGRPEDFDAHYQTYLLYKNVVTKPPVTATDNSEPLPWPKNQVLISQSDVAYSSEQTKKVSDLFYNDPAWQVSGDDAGFESLSLDAAQQSEALPELVNNVATNRLVFTYDDDNGGADYLSLPFNLTQAKQWPKWYTLELSNQDFGHPQYTKVSEYYAFQNSMKLANWDPDNGDFIPTQVLEPYTPLLDSVKLHYRTQSTSRAQRNAIGNAIWIEHISPIGRQLQILETQNSLHLLPEIDELGYLYVAFGALPTPGQCSVLFQLEAVDGYNFSEPPQFKWEYYNQGKWHHFSRDDSQGSDQEGRILQDNTYDLLDSGIIIFSLPEFDLTDQFNQDGKVWIRAVIDSETRVDDYIQPIYSKLKGVYSQAVQITLNSTEHAQSHYLKPLEAGSIGKLTVTDPSIASVVQPFDSFGAKVKEDDSRLYRRVSERLRHRDRLLTAWDYEHFVLQAFPELHSVTAYQTKEGVNITVIPLNHDTDILQPKAPRYLMRKIQEEVEARSVPDLKVRVEDPKYVEVQLEIIIQIDPRFDIQTTVVELNALIVETLTPWNKPDAELSKTIFLTDVAQALEAHQAVNMVQVIRGKRLDAQAKEYAQISPNTCCPEGSSPSDGCREILVPTRNHKISLTNVDGDVFEGIGKWKIQHNFVVQ</sequence>
<evidence type="ECO:0008006" key="3">
    <source>
        <dbReference type="Google" id="ProtNLM"/>
    </source>
</evidence>
<organism evidence="1 2">
    <name type="scientific">Pseudoalteromonas obscura</name>
    <dbReference type="NCBI Taxonomy" id="3048491"/>
    <lineage>
        <taxon>Bacteria</taxon>
        <taxon>Pseudomonadati</taxon>
        <taxon>Pseudomonadota</taxon>
        <taxon>Gammaproteobacteria</taxon>
        <taxon>Alteromonadales</taxon>
        <taxon>Pseudoalteromonadaceae</taxon>
        <taxon>Pseudoalteromonas</taxon>
    </lineage>
</organism>
<gene>
    <name evidence="1" type="ORF">QNM18_01685</name>
</gene>
<accession>A0ABT7EES2</accession>
<evidence type="ECO:0000313" key="1">
    <source>
        <dbReference type="EMBL" id="MDK2593774.1"/>
    </source>
</evidence>
<dbReference type="Proteomes" id="UP001231915">
    <property type="component" value="Unassembled WGS sequence"/>
</dbReference>
<evidence type="ECO:0000313" key="2">
    <source>
        <dbReference type="Proteomes" id="UP001231915"/>
    </source>
</evidence>
<keyword evidence="2" id="KW-1185">Reference proteome</keyword>
<name>A0ABT7EES2_9GAMM</name>
<proteinExistence type="predicted"/>
<reference evidence="1 2" key="1">
    <citation type="submission" date="2023-05" db="EMBL/GenBank/DDBJ databases">
        <title>Pseudoalteromonas ardens sp. nov., Pseudoalteromonas obscura sp. nov., and Pseudoalteromonas umbrosa sp. nov., isolated from the coral Montipora capitata.</title>
        <authorList>
            <person name="Thomas E.M."/>
            <person name="Smith E.M."/>
            <person name="Papke E."/>
            <person name="Shlafstein M.D."/>
            <person name="Oline D.K."/>
            <person name="Videau P."/>
            <person name="Saw J.H."/>
            <person name="Strangman W.K."/>
            <person name="Ushijima B."/>
        </authorList>
    </citation>
    <scope>NUCLEOTIDE SEQUENCE [LARGE SCALE GENOMIC DNA]</scope>
    <source>
        <strain evidence="1 2">P94</strain>
    </source>
</reference>
<protein>
    <recommendedName>
        <fullName evidence="3">Baseplate protein J-like domain-containing protein</fullName>
    </recommendedName>
</protein>